<evidence type="ECO:0000256" key="1">
    <source>
        <dbReference type="ARBA" id="ARBA00004141"/>
    </source>
</evidence>
<feature type="transmembrane region" description="Helical" evidence="6">
    <location>
        <begin position="525"/>
        <end position="545"/>
    </location>
</feature>
<evidence type="ECO:0000313" key="7">
    <source>
        <dbReference type="EMBL" id="CAE7684064.1"/>
    </source>
</evidence>
<keyword evidence="5 6" id="KW-0472">Membrane</keyword>
<protein>
    <submittedName>
        <fullName evidence="7">Slc6a5 protein</fullName>
    </submittedName>
</protein>
<evidence type="ECO:0000256" key="5">
    <source>
        <dbReference type="ARBA" id="ARBA00023136"/>
    </source>
</evidence>
<dbReference type="SUPFAM" id="SSF161070">
    <property type="entry name" value="SNF-like"/>
    <property type="match status" value="1"/>
</dbReference>
<feature type="transmembrane region" description="Helical" evidence="6">
    <location>
        <begin position="79"/>
        <end position="99"/>
    </location>
</feature>
<organism evidence="7 8">
    <name type="scientific">Symbiodinium necroappetens</name>
    <dbReference type="NCBI Taxonomy" id="1628268"/>
    <lineage>
        <taxon>Eukaryota</taxon>
        <taxon>Sar</taxon>
        <taxon>Alveolata</taxon>
        <taxon>Dinophyceae</taxon>
        <taxon>Suessiales</taxon>
        <taxon>Symbiodiniaceae</taxon>
        <taxon>Symbiodinium</taxon>
    </lineage>
</organism>
<feature type="transmembrane region" description="Helical" evidence="6">
    <location>
        <begin position="220"/>
        <end position="240"/>
    </location>
</feature>
<evidence type="ECO:0000313" key="8">
    <source>
        <dbReference type="Proteomes" id="UP000601435"/>
    </source>
</evidence>
<evidence type="ECO:0000256" key="4">
    <source>
        <dbReference type="ARBA" id="ARBA00022989"/>
    </source>
</evidence>
<dbReference type="CDD" id="cd10324">
    <property type="entry name" value="SLC6sbd"/>
    <property type="match status" value="1"/>
</dbReference>
<keyword evidence="3 6" id="KW-0812">Transmembrane</keyword>
<dbReference type="EMBL" id="CAJNJA010033807">
    <property type="protein sequence ID" value="CAE7684064.1"/>
    <property type="molecule type" value="Genomic_DNA"/>
</dbReference>
<evidence type="ECO:0000256" key="3">
    <source>
        <dbReference type="ARBA" id="ARBA00022692"/>
    </source>
</evidence>
<feature type="transmembrane region" description="Helical" evidence="6">
    <location>
        <begin position="494"/>
        <end position="513"/>
    </location>
</feature>
<dbReference type="OrthoDB" id="6581954at2759"/>
<feature type="transmembrane region" description="Helical" evidence="6">
    <location>
        <begin position="266"/>
        <end position="291"/>
    </location>
</feature>
<accession>A0A812WEE8</accession>
<feature type="transmembrane region" description="Helical" evidence="6">
    <location>
        <begin position="303"/>
        <end position="326"/>
    </location>
</feature>
<dbReference type="InterPro" id="IPR000175">
    <property type="entry name" value="Na/ntran_symport"/>
</dbReference>
<feature type="transmembrane region" description="Helical" evidence="6">
    <location>
        <begin position="191"/>
        <end position="213"/>
    </location>
</feature>
<comment type="caution">
    <text evidence="7">The sequence shown here is derived from an EMBL/GenBank/DDBJ whole genome shotgun (WGS) entry which is preliminary data.</text>
</comment>
<reference evidence="7" key="1">
    <citation type="submission" date="2021-02" db="EMBL/GenBank/DDBJ databases">
        <authorList>
            <person name="Dougan E. K."/>
            <person name="Rhodes N."/>
            <person name="Thang M."/>
            <person name="Chan C."/>
        </authorList>
    </citation>
    <scope>NUCLEOTIDE SEQUENCE</scope>
</reference>
<feature type="transmembrane region" description="Helical" evidence="6">
    <location>
        <begin position="405"/>
        <end position="425"/>
    </location>
</feature>
<name>A0A812WEE8_9DINO</name>
<dbReference type="PANTHER" id="PTHR11616:SF240">
    <property type="entry name" value="BLOATED TUBULES, ISOFORM B-RELATED"/>
    <property type="match status" value="1"/>
</dbReference>
<dbReference type="GO" id="GO:0005886">
    <property type="term" value="C:plasma membrane"/>
    <property type="evidence" value="ECO:0007669"/>
    <property type="project" value="TreeGrafter"/>
</dbReference>
<dbReference type="GO" id="GO:0035725">
    <property type="term" value="P:sodium ion transmembrane transport"/>
    <property type="evidence" value="ECO:0007669"/>
    <property type="project" value="TreeGrafter"/>
</dbReference>
<feature type="transmembrane region" description="Helical" evidence="6">
    <location>
        <begin position="437"/>
        <end position="457"/>
    </location>
</feature>
<dbReference type="PANTHER" id="PTHR11616">
    <property type="entry name" value="SODIUM/CHLORIDE DEPENDENT TRANSPORTER"/>
    <property type="match status" value="1"/>
</dbReference>
<comment type="subcellular location">
    <subcellularLocation>
        <location evidence="1">Membrane</location>
        <topology evidence="1">Multi-pass membrane protein</topology>
    </subcellularLocation>
</comment>
<feature type="transmembrane region" description="Helical" evidence="6">
    <location>
        <begin position="365"/>
        <end position="385"/>
    </location>
</feature>
<dbReference type="InterPro" id="IPR037272">
    <property type="entry name" value="SNS_sf"/>
</dbReference>
<dbReference type="AlphaFoldDB" id="A0A812WEE8"/>
<dbReference type="Proteomes" id="UP000601435">
    <property type="component" value="Unassembled WGS sequence"/>
</dbReference>
<keyword evidence="2" id="KW-0813">Transport</keyword>
<feature type="transmembrane region" description="Helical" evidence="6">
    <location>
        <begin position="6"/>
        <end position="28"/>
    </location>
</feature>
<dbReference type="PRINTS" id="PR00176">
    <property type="entry name" value="NANEUSMPORT"/>
</dbReference>
<dbReference type="NCBIfam" id="NF037979">
    <property type="entry name" value="Na_transp"/>
    <property type="match status" value="1"/>
</dbReference>
<evidence type="ECO:0000256" key="6">
    <source>
        <dbReference type="SAM" id="Phobius"/>
    </source>
</evidence>
<feature type="transmembrane region" description="Helical" evidence="6">
    <location>
        <begin position="130"/>
        <end position="152"/>
    </location>
</feature>
<keyword evidence="8" id="KW-1185">Reference proteome</keyword>
<feature type="transmembrane region" description="Helical" evidence="6">
    <location>
        <begin position="49"/>
        <end position="67"/>
    </location>
</feature>
<dbReference type="Pfam" id="PF00209">
    <property type="entry name" value="SNF"/>
    <property type="match status" value="1"/>
</dbReference>
<dbReference type="PROSITE" id="PS50267">
    <property type="entry name" value="NA_NEUROTRAN_SYMP_3"/>
    <property type="match status" value="1"/>
</dbReference>
<evidence type="ECO:0000256" key="2">
    <source>
        <dbReference type="ARBA" id="ARBA00022448"/>
    </source>
</evidence>
<sequence>MAISASGLITLLVLVFLGPVIYLVRYIVLRKPVEVQVTKGDDGQEHMSTTAYLFALLGYAIGIGNVWRFPYVISKNGGAAAVIAYVVCAVLVAWPLFIYEMILGQYVRKTFVETWTFIRPRWLSFGWAQFLMLFIVQTYFSVIITYTLPYIAASCEEPLPWTATSSAEFWSDTILNSYPDLSSKPPGLGPIQWRLAISLLVFWVITFLSVAFGKNILAQITYVTVIMPVMLMVILVVVAAQQNGAFDGVKYYIGKFEASQLARLDVWATALGQILFSLSPGFGTAITYSSFVKPKEDVYRAGLIVAVANSAFSLLGGFAVFSMVGHLAHDKGVPVEDVATKSGTGLAFIIISEAMTLFGDFQNIMSVLFFVMLFTLGLDSSYAWTETIVSSVDEVLRQNGYKRPIWQTSLVLCTIMFLLGLVFTTRLGNNLLDVIDMFVGTIFLLAVCFVESLILNFDVGWQRLSYSLKAATVGNRLTPNGRNLFPRWLCRTDLHLTVPLATSFLCIYQINYVAREQYGGYPTSLVAWGWALLAACVAVMCVTIWKCDRGSLPAIEEDLRFKAVLQMDDESSSSSEVPPSSC</sequence>
<proteinExistence type="predicted"/>
<gene>
    <name evidence="7" type="primary">Slc6a5</name>
    <name evidence="7" type="ORF">SNEC2469_LOCUS19688</name>
</gene>
<keyword evidence="4 6" id="KW-1133">Transmembrane helix</keyword>